<sequence>MQRGLARVPHPAAPIDSARSTRPEPRYMNEPSTRLSRRTLLLATAIGLGGLAAPAFAAKRKKHEPARKAAPTVAGTPLTYPKLIDLRDGDTFDLVAEPATHAFLKDKPVAVIGYGGTYMGPALRLRRGTAPKVRLVNRLDRPTNVHWHGLLVEGRFDGGSHGGVAPGGDWTARLAVDQPAATLWYHAHVHGRTAEDVHDGLAGLLLVEDPNDAVARALPATWGVDDLPLVLQDRTFDPDGRPLYEKTTAVLEHGFHGATMIVNGIADAVARVPQRLVRLRLVNASGSRTFRLFLEDQRTFRLIATDAGLLGAPVDLTYMALAPGERAEILVDFAEGGTALMTGPDDHEHRSGARIMTVPDVLAAPARLVAFDAVADAAPHHTVPATLAALPALPRTTAGLKRRRFELRVEPGVDPHAAMVHAGMDHAAMISGAPVARSIAPLAPVAPRVTINGQVFDPGRIDEKVDFGAVEVWEIVSPEMAHPFHVHGAHFRVLGEDGGRPKAWNTGAKDTVLVENSAELLVTFASRADQAAPFVYHCHLLEHEDGGMMGTFTVA</sequence>
<keyword evidence="1" id="KW-0479">Metal-binding</keyword>
<dbReference type="InterPro" id="IPR008972">
    <property type="entry name" value="Cupredoxin"/>
</dbReference>
<feature type="domain" description="Plastocyanin-like" evidence="5">
    <location>
        <begin position="101"/>
        <end position="211"/>
    </location>
</feature>
<comment type="caution">
    <text evidence="6">The sequence shown here is derived from an EMBL/GenBank/DDBJ whole genome shotgun (WGS) entry which is preliminary data.</text>
</comment>
<dbReference type="SUPFAM" id="SSF49503">
    <property type="entry name" value="Cupredoxins"/>
    <property type="match status" value="3"/>
</dbReference>
<reference evidence="6 7" key="1">
    <citation type="submission" date="2019-02" db="EMBL/GenBank/DDBJ databases">
        <title>Siculibacillus lacustris gen. nov., sp. nov., a new rosette-forming bacterium isolated from a freshwater crater lake (Lake St. Ana, Romania).</title>
        <authorList>
            <person name="Felfoldi T."/>
            <person name="Marton Z."/>
            <person name="Szabo A."/>
            <person name="Mentes A."/>
            <person name="Boka K."/>
            <person name="Marialigeti K."/>
            <person name="Mathe I."/>
            <person name="Koncz M."/>
            <person name="Schumann P."/>
            <person name="Toth E."/>
        </authorList>
    </citation>
    <scope>NUCLEOTIDE SEQUENCE [LARGE SCALE GENOMIC DNA]</scope>
    <source>
        <strain evidence="6 7">SA-279</strain>
    </source>
</reference>
<name>A0A4Q9VQW0_9HYPH</name>
<feature type="region of interest" description="Disordered" evidence="3">
    <location>
        <begin position="1"/>
        <end position="33"/>
    </location>
</feature>
<protein>
    <submittedName>
        <fullName evidence="6">Copper oxidase</fullName>
    </submittedName>
</protein>
<dbReference type="OrthoDB" id="9757546at2"/>
<dbReference type="PROSITE" id="PS00080">
    <property type="entry name" value="MULTICOPPER_OXIDASE2"/>
    <property type="match status" value="1"/>
</dbReference>
<evidence type="ECO:0000313" key="6">
    <source>
        <dbReference type="EMBL" id="TBW38225.1"/>
    </source>
</evidence>
<dbReference type="Pfam" id="PF07731">
    <property type="entry name" value="Cu-oxidase_2"/>
    <property type="match status" value="1"/>
</dbReference>
<feature type="domain" description="Plastocyanin-like" evidence="4">
    <location>
        <begin position="448"/>
        <end position="554"/>
    </location>
</feature>
<dbReference type="InterPro" id="IPR011707">
    <property type="entry name" value="Cu-oxidase-like_N"/>
</dbReference>
<gene>
    <name evidence="6" type="ORF">EYW49_09765</name>
</gene>
<dbReference type="Pfam" id="PF07732">
    <property type="entry name" value="Cu-oxidase_3"/>
    <property type="match status" value="1"/>
</dbReference>
<organism evidence="6 7">
    <name type="scientific">Siculibacillus lacustris</name>
    <dbReference type="NCBI Taxonomy" id="1549641"/>
    <lineage>
        <taxon>Bacteria</taxon>
        <taxon>Pseudomonadati</taxon>
        <taxon>Pseudomonadota</taxon>
        <taxon>Alphaproteobacteria</taxon>
        <taxon>Hyphomicrobiales</taxon>
        <taxon>Ancalomicrobiaceae</taxon>
        <taxon>Siculibacillus</taxon>
    </lineage>
</organism>
<dbReference type="InterPro" id="IPR002355">
    <property type="entry name" value="Cu_oxidase_Cu_BS"/>
</dbReference>
<evidence type="ECO:0000259" key="4">
    <source>
        <dbReference type="Pfam" id="PF07731"/>
    </source>
</evidence>
<dbReference type="AlphaFoldDB" id="A0A4Q9VQW0"/>
<dbReference type="GO" id="GO:0005507">
    <property type="term" value="F:copper ion binding"/>
    <property type="evidence" value="ECO:0007669"/>
    <property type="project" value="InterPro"/>
</dbReference>
<dbReference type="InterPro" id="IPR011706">
    <property type="entry name" value="Cu-oxidase_C"/>
</dbReference>
<dbReference type="Proteomes" id="UP000292781">
    <property type="component" value="Unassembled WGS sequence"/>
</dbReference>
<dbReference type="EMBL" id="SJFN01000012">
    <property type="protein sequence ID" value="TBW38225.1"/>
    <property type="molecule type" value="Genomic_DNA"/>
</dbReference>
<accession>A0A4Q9VQW0</accession>
<evidence type="ECO:0000256" key="2">
    <source>
        <dbReference type="ARBA" id="ARBA00023002"/>
    </source>
</evidence>
<evidence type="ECO:0000259" key="5">
    <source>
        <dbReference type="Pfam" id="PF07732"/>
    </source>
</evidence>
<evidence type="ECO:0000256" key="3">
    <source>
        <dbReference type="SAM" id="MobiDB-lite"/>
    </source>
</evidence>
<keyword evidence="7" id="KW-1185">Reference proteome</keyword>
<proteinExistence type="predicted"/>
<evidence type="ECO:0000313" key="7">
    <source>
        <dbReference type="Proteomes" id="UP000292781"/>
    </source>
</evidence>
<dbReference type="Gene3D" id="2.60.40.420">
    <property type="entry name" value="Cupredoxins - blue copper proteins"/>
    <property type="match status" value="3"/>
</dbReference>
<evidence type="ECO:0000256" key="1">
    <source>
        <dbReference type="ARBA" id="ARBA00022723"/>
    </source>
</evidence>
<dbReference type="GO" id="GO:0016491">
    <property type="term" value="F:oxidoreductase activity"/>
    <property type="evidence" value="ECO:0007669"/>
    <property type="project" value="UniProtKB-KW"/>
</dbReference>
<dbReference type="PANTHER" id="PTHR48267">
    <property type="entry name" value="CUPREDOXIN SUPERFAMILY PROTEIN"/>
    <property type="match status" value="1"/>
</dbReference>
<dbReference type="InterPro" id="IPR045087">
    <property type="entry name" value="Cu-oxidase_fam"/>
</dbReference>
<dbReference type="PANTHER" id="PTHR48267:SF1">
    <property type="entry name" value="BILIRUBIN OXIDASE"/>
    <property type="match status" value="1"/>
</dbReference>
<keyword evidence="2" id="KW-0560">Oxidoreductase</keyword>